<evidence type="ECO:0000313" key="2">
    <source>
        <dbReference type="Proteomes" id="UP000094527"/>
    </source>
</evidence>
<reference evidence="1 2" key="1">
    <citation type="journal article" date="2016" name="Genome Biol. Evol.">
        <title>Gene Family Evolution Reflects Adaptation to Soil Environmental Stressors in the Genome of the Collembolan Orchesella cincta.</title>
        <authorList>
            <person name="Faddeeva-Vakhrusheva A."/>
            <person name="Derks M.F."/>
            <person name="Anvar S.Y."/>
            <person name="Agamennone V."/>
            <person name="Suring W."/>
            <person name="Smit S."/>
            <person name="van Straalen N.M."/>
            <person name="Roelofs D."/>
        </authorList>
    </citation>
    <scope>NUCLEOTIDE SEQUENCE [LARGE SCALE GENOMIC DNA]</scope>
    <source>
        <tissue evidence="1">Mixed pool</tissue>
    </source>
</reference>
<dbReference type="Proteomes" id="UP000094527">
    <property type="component" value="Unassembled WGS sequence"/>
</dbReference>
<name>A0A1D2MA20_ORCCI</name>
<comment type="caution">
    <text evidence="1">The sequence shown here is derived from an EMBL/GenBank/DDBJ whole genome shotgun (WGS) entry which is preliminary data.</text>
</comment>
<keyword evidence="2" id="KW-1185">Reference proteome</keyword>
<accession>A0A1D2MA20</accession>
<gene>
    <name evidence="1" type="ORF">Ocin01_16848</name>
</gene>
<dbReference type="AlphaFoldDB" id="A0A1D2MA20"/>
<evidence type="ECO:0000313" key="1">
    <source>
        <dbReference type="EMBL" id="ODM89827.1"/>
    </source>
</evidence>
<organism evidence="1 2">
    <name type="scientific">Orchesella cincta</name>
    <name type="common">Springtail</name>
    <name type="synonym">Podura cincta</name>
    <dbReference type="NCBI Taxonomy" id="48709"/>
    <lineage>
        <taxon>Eukaryota</taxon>
        <taxon>Metazoa</taxon>
        <taxon>Ecdysozoa</taxon>
        <taxon>Arthropoda</taxon>
        <taxon>Hexapoda</taxon>
        <taxon>Collembola</taxon>
        <taxon>Entomobryomorpha</taxon>
        <taxon>Entomobryoidea</taxon>
        <taxon>Orchesellidae</taxon>
        <taxon>Orchesellinae</taxon>
        <taxon>Orchesella</taxon>
    </lineage>
</organism>
<sequence>MKTFVGPFAPQRGLLPIKVSDGRSDIQILANPDFDTTWTQITIKFDPEQYQAIPANPGSTVSPNFFIAKVTSKENVGIGTIYRSVGDKWLVRYTISEEEFECELSSESGSVVFAVLAFKSAI</sequence>
<dbReference type="EMBL" id="LJIJ01002336">
    <property type="protein sequence ID" value="ODM89827.1"/>
    <property type="molecule type" value="Genomic_DNA"/>
</dbReference>
<proteinExistence type="predicted"/>
<protein>
    <submittedName>
        <fullName evidence="1">Uncharacterized protein</fullName>
    </submittedName>
</protein>